<keyword evidence="5" id="KW-1185">Reference proteome</keyword>
<dbReference type="SMART" id="SM00567">
    <property type="entry name" value="EZ_HEAT"/>
    <property type="match status" value="9"/>
</dbReference>
<feature type="region of interest" description="Disordered" evidence="3">
    <location>
        <begin position="149"/>
        <end position="171"/>
    </location>
</feature>
<reference evidence="4" key="1">
    <citation type="submission" date="2023-10" db="EMBL/GenBank/DDBJ databases">
        <authorList>
            <person name="Chen Y."/>
            <person name="Shah S."/>
            <person name="Dougan E. K."/>
            <person name="Thang M."/>
            <person name="Chan C."/>
        </authorList>
    </citation>
    <scope>NUCLEOTIDE SEQUENCE [LARGE SCALE GENOMIC DNA]</scope>
</reference>
<name>A0ABN9QHQ4_9DINO</name>
<gene>
    <name evidence="4" type="ORF">PCOR1329_LOCUS12023</name>
</gene>
<dbReference type="PANTHER" id="PTHR12697:SF5">
    <property type="entry name" value="DEOXYHYPUSINE HYDROXYLASE"/>
    <property type="match status" value="1"/>
</dbReference>
<evidence type="ECO:0000313" key="5">
    <source>
        <dbReference type="Proteomes" id="UP001189429"/>
    </source>
</evidence>
<accession>A0ABN9QHQ4</accession>
<evidence type="ECO:0000256" key="2">
    <source>
        <dbReference type="PROSITE-ProRule" id="PRU00103"/>
    </source>
</evidence>
<dbReference type="InterPro" id="IPR016024">
    <property type="entry name" value="ARM-type_fold"/>
</dbReference>
<comment type="caution">
    <text evidence="4">The sequence shown here is derived from an EMBL/GenBank/DDBJ whole genome shotgun (WGS) entry which is preliminary data.</text>
</comment>
<dbReference type="PROSITE" id="PS50077">
    <property type="entry name" value="HEAT_REPEAT"/>
    <property type="match status" value="1"/>
</dbReference>
<protein>
    <submittedName>
        <fullName evidence="4">Uncharacterized protein</fullName>
    </submittedName>
</protein>
<evidence type="ECO:0000256" key="1">
    <source>
        <dbReference type="ARBA" id="ARBA00045876"/>
    </source>
</evidence>
<evidence type="ECO:0000256" key="3">
    <source>
        <dbReference type="SAM" id="MobiDB-lite"/>
    </source>
</evidence>
<feature type="repeat" description="HEAT" evidence="2">
    <location>
        <begin position="820"/>
        <end position="857"/>
    </location>
</feature>
<sequence length="897" mass="90914">MSVAGFMAPVWGPRLQYAGEAVRRAAVDLALARAAAGDEGAICVLGRLAAHRDPSLRDLAASALARLRAGAEDAASWPPPSAPQVQVQHPHDYRPCGSLLQAACDQCRAPVSTPGGPGHECRLCRRVVCASCTAAALCETRALLAAGRAGGGGGRTEPAEAARGQPGDETPEPLAALVTITPQGGGYLVDVQRAEGVGALLSPRAASGIAAHAEYGRGADAFALLELDDGSSLCMELVGGRLECMAGVGSTFHAYAALFRASGGERRETRGRPITIQQRVEVGRAGRRRVSDLAAWVHGTLMTNLLTYALADESSRAFLADLRRFVVRGPSAAPTATDGSQVGALEQCLSNPYEGVRIKALRALAGHAGESGQRVAALALSRLGDPVGAVRSAAIDTLVQSADGLGSGGAAARRALAACIGDADAQVGQAAAGALSRLVERGDPQVAAAVSAHTRHGDWRVRRLALQTLARVARPGCPAAASSVHARLDDDEWPVRQAALQALAELACRGDVDVVRAVCAGLEDGEADVRAAAQDALESVAARGDPFAIAEVAARLAHPEAAVRAAGAGALARVAARGDGRAVAEVAGCLRHGSPEVREGAAAALAQAARPGDRRALAALAACCEGDAEPRVRAEALRAMSQLGSDGAAGGLVVAAAAARLEDGSPQVRQAAQAALRHAATRDGERVVAAVGRLLEHGRGPVRDAAVGALAALAPENEDLAVDAVLARTTHGDSEIRQAAVDALPLVAAKASRRVAARLAADLEGAVGARKEAMLNALGRAATTGDDAVIAAVQACLGDSDWKVRRAAVGALGFVAGGAAVPAAAALLQDGRAEVRRAAARALTRLYDMGSEEGVVEPSPSSKPAPEPAAARALAGLWGMGSEEGVVEPTASSKCAL</sequence>
<proteinExistence type="predicted"/>
<dbReference type="InterPro" id="IPR004155">
    <property type="entry name" value="PBS_lyase_HEAT"/>
</dbReference>
<dbReference type="Proteomes" id="UP001189429">
    <property type="component" value="Unassembled WGS sequence"/>
</dbReference>
<dbReference type="InterPro" id="IPR011989">
    <property type="entry name" value="ARM-like"/>
</dbReference>
<comment type="function">
    <text evidence="1">Catalyzes the hydroxylation of the N(6)-(4-aminobutyl)-L-lysine intermediate produced by deoxyhypusine synthase/DHPS on a critical lysine of the eukaryotic translation initiation factor 5A/eIF-5A. This is the second step of the post-translational modification of that lysine into an unusual amino acid residue named hypusine. Hypusination is unique to mature eIF-5A factor and is essential for its function.</text>
</comment>
<evidence type="ECO:0000313" key="4">
    <source>
        <dbReference type="EMBL" id="CAK0805538.1"/>
    </source>
</evidence>
<dbReference type="Gene3D" id="1.25.10.10">
    <property type="entry name" value="Leucine-rich Repeat Variant"/>
    <property type="match status" value="4"/>
</dbReference>
<dbReference type="Pfam" id="PF13646">
    <property type="entry name" value="HEAT_2"/>
    <property type="match status" value="3"/>
</dbReference>
<dbReference type="InterPro" id="IPR021133">
    <property type="entry name" value="HEAT_type_2"/>
</dbReference>
<feature type="region of interest" description="Disordered" evidence="3">
    <location>
        <begin position="851"/>
        <end position="870"/>
    </location>
</feature>
<dbReference type="PANTHER" id="PTHR12697">
    <property type="entry name" value="PBS LYASE HEAT-LIKE PROTEIN"/>
    <property type="match status" value="1"/>
</dbReference>
<dbReference type="CDD" id="cd00065">
    <property type="entry name" value="FYVE_like_SF"/>
    <property type="match status" value="1"/>
</dbReference>
<organism evidence="4 5">
    <name type="scientific">Prorocentrum cordatum</name>
    <dbReference type="NCBI Taxonomy" id="2364126"/>
    <lineage>
        <taxon>Eukaryota</taxon>
        <taxon>Sar</taxon>
        <taxon>Alveolata</taxon>
        <taxon>Dinophyceae</taxon>
        <taxon>Prorocentrales</taxon>
        <taxon>Prorocentraceae</taxon>
        <taxon>Prorocentrum</taxon>
    </lineage>
</organism>
<dbReference type="EMBL" id="CAUYUJ010003486">
    <property type="protein sequence ID" value="CAK0805538.1"/>
    <property type="molecule type" value="Genomic_DNA"/>
</dbReference>
<dbReference type="SUPFAM" id="SSF48371">
    <property type="entry name" value="ARM repeat"/>
    <property type="match status" value="2"/>
</dbReference>